<evidence type="ECO:0000256" key="1">
    <source>
        <dbReference type="ARBA" id="ARBA00004127"/>
    </source>
</evidence>
<sequence length="488" mass="53953">MTVSVLIFLPIIAALAVFLLKNEIAKYVALFFAVAELAVAGWFLANFVPDATIQYSINVPWIVKMGIYFNAGIDGISMVMVLLTTLLVPLIILTTYKHTYKNASAFYALILFMQAGLLVVFTALDGFLFYVGWEAALIPIYFICAMWGGQNRIRVTLKFFIYTFAGSLFMLVGIIYLYMQAPNGTYDLMQFYATKLDPARQNWVFWSFFLAFAIKIPLFPLHTWQPDTYTEAPSAGSMLLAGIMLKMGLYGLMRWLIPNAPIAFLHWQNLVMILAVIGVLYAAIIAFTQKEGKRLVAYSSISHVGLIAAGIFSLTLQGTQGAMIQMLNHGINVVGLFFIWDIISRQMNTMDVNQLGGIAKVAPKFATAFLIIVLGTVALPLTNGFIGEFLLLSGVYQYSFWFGLVAGLSIIFGAVYMLRMYKNVMQGETNALTASFVDVSGSDKLTLIIICILIIGIGVYPQPILHLSEAAVDKLLLTISTKAMNVTL</sequence>
<feature type="domain" description="NADH:quinone oxidoreductase/Mrp antiporter transmembrane" evidence="8">
    <location>
        <begin position="125"/>
        <end position="408"/>
    </location>
</feature>
<dbReference type="NCBIfam" id="TIGR01972">
    <property type="entry name" value="NDH_I_M"/>
    <property type="match status" value="1"/>
</dbReference>
<dbReference type="GO" id="GO:0042773">
    <property type="term" value="P:ATP synthesis coupled electron transport"/>
    <property type="evidence" value="ECO:0007669"/>
    <property type="project" value="InterPro"/>
</dbReference>
<feature type="transmembrane region" description="Helical" evidence="7">
    <location>
        <begin position="322"/>
        <end position="344"/>
    </location>
</feature>
<feature type="transmembrane region" description="Helical" evidence="7">
    <location>
        <begin position="203"/>
        <end position="224"/>
    </location>
</feature>
<evidence type="ECO:0000256" key="5">
    <source>
        <dbReference type="ARBA" id="ARBA00023136"/>
    </source>
</evidence>
<feature type="transmembrane region" description="Helical" evidence="7">
    <location>
        <begin position="295"/>
        <end position="316"/>
    </location>
</feature>
<evidence type="ECO:0000256" key="2">
    <source>
        <dbReference type="ARBA" id="ARBA00009025"/>
    </source>
</evidence>
<feature type="transmembrane region" description="Helical" evidence="7">
    <location>
        <begin position="236"/>
        <end position="257"/>
    </location>
</feature>
<evidence type="ECO:0000256" key="4">
    <source>
        <dbReference type="ARBA" id="ARBA00022989"/>
    </source>
</evidence>
<feature type="transmembrane region" description="Helical" evidence="7">
    <location>
        <begin position="159"/>
        <end position="179"/>
    </location>
</feature>
<organism evidence="9 10">
    <name type="scientific">Mucilaginibacter mallensis</name>
    <dbReference type="NCBI Taxonomy" id="652787"/>
    <lineage>
        <taxon>Bacteria</taxon>
        <taxon>Pseudomonadati</taxon>
        <taxon>Bacteroidota</taxon>
        <taxon>Sphingobacteriia</taxon>
        <taxon>Sphingobacteriales</taxon>
        <taxon>Sphingobacteriaceae</taxon>
        <taxon>Mucilaginibacter</taxon>
    </lineage>
</organism>
<feature type="transmembrane region" description="Helical" evidence="7">
    <location>
        <begin position="130"/>
        <end position="147"/>
    </location>
</feature>
<comment type="similarity">
    <text evidence="2">Belongs to the complex I subunit 4 family.</text>
</comment>
<evidence type="ECO:0000256" key="3">
    <source>
        <dbReference type="ARBA" id="ARBA00022692"/>
    </source>
</evidence>
<proteinExistence type="inferred from homology"/>
<evidence type="ECO:0000256" key="7">
    <source>
        <dbReference type="SAM" id="Phobius"/>
    </source>
</evidence>
<dbReference type="GO" id="GO:0015990">
    <property type="term" value="P:electron transport coupled proton transport"/>
    <property type="evidence" value="ECO:0007669"/>
    <property type="project" value="TreeGrafter"/>
</dbReference>
<keyword evidence="10" id="KW-1185">Reference proteome</keyword>
<dbReference type="STRING" id="652787.SAMN05216490_0305"/>
<dbReference type="PANTHER" id="PTHR43507:SF1">
    <property type="entry name" value="NADH-UBIQUINONE OXIDOREDUCTASE CHAIN 4"/>
    <property type="match status" value="1"/>
</dbReference>
<feature type="transmembrane region" description="Helical" evidence="7">
    <location>
        <begin position="28"/>
        <end position="47"/>
    </location>
</feature>
<evidence type="ECO:0000256" key="6">
    <source>
        <dbReference type="RuleBase" id="RU000320"/>
    </source>
</evidence>
<dbReference type="RefSeq" id="WP_091368106.1">
    <property type="nucleotide sequence ID" value="NZ_LT629740.1"/>
</dbReference>
<dbReference type="InterPro" id="IPR003918">
    <property type="entry name" value="NADH_UbQ_OxRdtase"/>
</dbReference>
<dbReference type="InterPro" id="IPR001750">
    <property type="entry name" value="ND/Mrp_TM"/>
</dbReference>
<dbReference type="GO" id="GO:0003954">
    <property type="term" value="F:NADH dehydrogenase activity"/>
    <property type="evidence" value="ECO:0007669"/>
    <property type="project" value="TreeGrafter"/>
</dbReference>
<reference evidence="9 10" key="1">
    <citation type="submission" date="2016-10" db="EMBL/GenBank/DDBJ databases">
        <authorList>
            <person name="de Groot N.N."/>
        </authorList>
    </citation>
    <scope>NUCLEOTIDE SEQUENCE [LARGE SCALE GENOMIC DNA]</scope>
    <source>
        <strain evidence="9 10">MP1X4</strain>
    </source>
</reference>
<gene>
    <name evidence="9" type="ORF">SAMN05216490_0305</name>
</gene>
<dbReference type="InterPro" id="IPR010227">
    <property type="entry name" value="NADH_Q_OxRdtase_chainM/4"/>
</dbReference>
<dbReference type="OrthoDB" id="9811718at2"/>
<dbReference type="GO" id="GO:0012505">
    <property type="term" value="C:endomembrane system"/>
    <property type="evidence" value="ECO:0007669"/>
    <property type="project" value="UniProtKB-SubCell"/>
</dbReference>
<dbReference type="PRINTS" id="PR01437">
    <property type="entry name" value="NUOXDRDTASE4"/>
</dbReference>
<keyword evidence="3 6" id="KW-0812">Transmembrane</keyword>
<comment type="subcellular location">
    <subcellularLocation>
        <location evidence="1">Endomembrane system</location>
        <topology evidence="1">Multi-pass membrane protein</topology>
    </subcellularLocation>
    <subcellularLocation>
        <location evidence="6">Membrane</location>
        <topology evidence="6">Multi-pass membrane protein</topology>
    </subcellularLocation>
</comment>
<accession>A0A1H1NES8</accession>
<evidence type="ECO:0000259" key="8">
    <source>
        <dbReference type="Pfam" id="PF00361"/>
    </source>
</evidence>
<evidence type="ECO:0000313" key="9">
    <source>
        <dbReference type="EMBL" id="SDR97458.1"/>
    </source>
</evidence>
<dbReference type="AlphaFoldDB" id="A0A1H1NES8"/>
<keyword evidence="4 7" id="KW-1133">Transmembrane helix</keyword>
<feature type="transmembrane region" description="Helical" evidence="7">
    <location>
        <begin position="105"/>
        <end position="124"/>
    </location>
</feature>
<feature type="transmembrane region" description="Helical" evidence="7">
    <location>
        <begin position="67"/>
        <end position="93"/>
    </location>
</feature>
<feature type="transmembrane region" description="Helical" evidence="7">
    <location>
        <begin position="365"/>
        <end position="386"/>
    </location>
</feature>
<dbReference type="GO" id="GO:0008137">
    <property type="term" value="F:NADH dehydrogenase (ubiquinone) activity"/>
    <property type="evidence" value="ECO:0007669"/>
    <property type="project" value="InterPro"/>
</dbReference>
<feature type="transmembrane region" description="Helical" evidence="7">
    <location>
        <begin position="269"/>
        <end position="288"/>
    </location>
</feature>
<dbReference type="GO" id="GO:0016020">
    <property type="term" value="C:membrane"/>
    <property type="evidence" value="ECO:0007669"/>
    <property type="project" value="UniProtKB-SubCell"/>
</dbReference>
<dbReference type="Proteomes" id="UP000199679">
    <property type="component" value="Chromosome I"/>
</dbReference>
<dbReference type="Pfam" id="PF00361">
    <property type="entry name" value="Proton_antipo_M"/>
    <property type="match status" value="1"/>
</dbReference>
<dbReference type="GO" id="GO:0048039">
    <property type="term" value="F:ubiquinone binding"/>
    <property type="evidence" value="ECO:0007669"/>
    <property type="project" value="TreeGrafter"/>
</dbReference>
<dbReference type="PANTHER" id="PTHR43507">
    <property type="entry name" value="NADH-UBIQUINONE OXIDOREDUCTASE CHAIN 4"/>
    <property type="match status" value="1"/>
</dbReference>
<name>A0A1H1NES8_MUCMA</name>
<feature type="transmembrane region" description="Helical" evidence="7">
    <location>
        <begin position="445"/>
        <end position="465"/>
    </location>
</feature>
<keyword evidence="5 7" id="KW-0472">Membrane</keyword>
<protein>
    <submittedName>
        <fullName evidence="9">NADH dehydrogenase subunit M</fullName>
    </submittedName>
</protein>
<dbReference type="EMBL" id="LT629740">
    <property type="protein sequence ID" value="SDR97458.1"/>
    <property type="molecule type" value="Genomic_DNA"/>
</dbReference>
<evidence type="ECO:0000313" key="10">
    <source>
        <dbReference type="Proteomes" id="UP000199679"/>
    </source>
</evidence>
<feature type="transmembrane region" description="Helical" evidence="7">
    <location>
        <begin position="398"/>
        <end position="418"/>
    </location>
</feature>
<feature type="transmembrane region" description="Helical" evidence="7">
    <location>
        <begin position="6"/>
        <end position="21"/>
    </location>
</feature>